<accession>A0A1M5K8F7</accession>
<dbReference type="InterPro" id="IPR036291">
    <property type="entry name" value="NAD(P)-bd_dom_sf"/>
</dbReference>
<keyword evidence="1" id="KW-0472">Membrane</keyword>
<dbReference type="GO" id="GO:0006813">
    <property type="term" value="P:potassium ion transport"/>
    <property type="evidence" value="ECO:0007669"/>
    <property type="project" value="InterPro"/>
</dbReference>
<dbReference type="EMBL" id="FQWV01000001">
    <property type="protein sequence ID" value="SHG49124.1"/>
    <property type="molecule type" value="Genomic_DNA"/>
</dbReference>
<dbReference type="Gene3D" id="3.40.50.720">
    <property type="entry name" value="NAD(P)-binding Rossmann-like Domain"/>
    <property type="match status" value="2"/>
</dbReference>
<dbReference type="STRING" id="43928.SAMN05443636_0414"/>
<evidence type="ECO:0000259" key="2">
    <source>
        <dbReference type="PROSITE" id="PS51201"/>
    </source>
</evidence>
<feature type="transmembrane region" description="Helical" evidence="1">
    <location>
        <begin position="20"/>
        <end position="38"/>
    </location>
</feature>
<sequence>MPGISWSSRFDDLSRRSRLIVYYLFGLTALVLTYTVIYNTGMSVLEGREQSIFRSFQTVTETMTTTGYGADSPWESPWMNLFMVFMQLSGIGVGFFTLRVIVIPLFTGAEVDLDSRLSPKNDHVIICEYDRDSAVLLDELEQLGIDYVLISSDEEEAIDLSDEGYSAIHGSPQDAATFERASIGGARAVITDADEATVDTILTVRSVRPDVEVITLTDDGSLRDVLLATGADSVLSPRAVLGQRLARKAMSLYTSELHDTVGVAEGLEVTEISVSRDSPLDGTSIRNSRIRERTGANVVGAWIDGELQLPPDPDAVIGPNTVLLVSGDHDALEELGETARPVRSRGRDEGVVIAGLGEVGRAALSVVEGESDVSATTVDIVEGPNTDVVGDASSRDTLREVGVEDAGVILVCVPNDSTALLTTVLARSLNPDIEILVRMSDARATTKALRAGADYVLSVPRISARMVARELRGEEVLGAGSQIRIDRVPAEPFAGKTLADSGIYEKTGCRVIAVEHGGELTTSLDPDRTIAAEDRLVIVGTDEAVQRFLATFDVSPRPLAG</sequence>
<dbReference type="OrthoDB" id="43518at2157"/>
<dbReference type="Proteomes" id="UP000184357">
    <property type="component" value="Unassembled WGS sequence"/>
</dbReference>
<feature type="transmembrane region" description="Helical" evidence="1">
    <location>
        <begin position="81"/>
        <end position="106"/>
    </location>
</feature>
<dbReference type="SUPFAM" id="SSF116726">
    <property type="entry name" value="TrkA C-terminal domain-like"/>
    <property type="match status" value="2"/>
</dbReference>
<keyword evidence="5" id="KW-1185">Reference proteome</keyword>
<dbReference type="PANTHER" id="PTHR43833">
    <property type="entry name" value="POTASSIUM CHANNEL PROTEIN 2-RELATED-RELATED"/>
    <property type="match status" value="1"/>
</dbReference>
<name>A0A1M5K8F7_9EURY</name>
<dbReference type="SUPFAM" id="SSF51735">
    <property type="entry name" value="NAD(P)-binding Rossmann-fold domains"/>
    <property type="match status" value="2"/>
</dbReference>
<evidence type="ECO:0000313" key="4">
    <source>
        <dbReference type="EMBL" id="SHG49124.1"/>
    </source>
</evidence>
<dbReference type="AlphaFoldDB" id="A0A1M5K8F7"/>
<keyword evidence="1" id="KW-1133">Transmembrane helix</keyword>
<dbReference type="Gene3D" id="3.30.70.1450">
    <property type="entry name" value="Regulator of K+ conductance, C-terminal domain"/>
    <property type="match status" value="2"/>
</dbReference>
<dbReference type="InterPro" id="IPR003148">
    <property type="entry name" value="RCK_N"/>
</dbReference>
<dbReference type="PROSITE" id="PS51202">
    <property type="entry name" value="RCK_C"/>
    <property type="match status" value="2"/>
</dbReference>
<protein>
    <submittedName>
        <fullName evidence="4">Trk K+ transport system, NAD-binding component</fullName>
    </submittedName>
</protein>
<dbReference type="InterPro" id="IPR006037">
    <property type="entry name" value="RCK_C"/>
</dbReference>
<keyword evidence="1" id="KW-0812">Transmembrane</keyword>
<feature type="domain" description="RCK C-terminal" evidence="3">
    <location>
        <begin position="255"/>
        <end position="341"/>
    </location>
</feature>
<dbReference type="PANTHER" id="PTHR43833:SF9">
    <property type="entry name" value="POTASSIUM CHANNEL PROTEIN YUGO-RELATED"/>
    <property type="match status" value="1"/>
</dbReference>
<dbReference type="Gene3D" id="1.10.287.70">
    <property type="match status" value="1"/>
</dbReference>
<evidence type="ECO:0000313" key="5">
    <source>
        <dbReference type="Proteomes" id="UP000184357"/>
    </source>
</evidence>
<proteinExistence type="predicted"/>
<dbReference type="SUPFAM" id="SSF81324">
    <property type="entry name" value="Voltage-gated potassium channels"/>
    <property type="match status" value="1"/>
</dbReference>
<feature type="domain" description="RCK C-terminal" evidence="3">
    <location>
        <begin position="471"/>
        <end position="554"/>
    </location>
</feature>
<dbReference type="Pfam" id="PF02080">
    <property type="entry name" value="TrkA_C"/>
    <property type="match status" value="2"/>
</dbReference>
<dbReference type="InterPro" id="IPR050721">
    <property type="entry name" value="Trk_Ktr_HKT_K-transport"/>
</dbReference>
<dbReference type="PROSITE" id="PS51201">
    <property type="entry name" value="RCK_N"/>
    <property type="match status" value="2"/>
</dbReference>
<feature type="domain" description="RCK N-terminal" evidence="2">
    <location>
        <begin position="121"/>
        <end position="235"/>
    </location>
</feature>
<feature type="domain" description="RCK N-terminal" evidence="2">
    <location>
        <begin position="348"/>
        <end position="457"/>
    </location>
</feature>
<dbReference type="Pfam" id="PF02254">
    <property type="entry name" value="TrkA_N"/>
    <property type="match status" value="2"/>
</dbReference>
<gene>
    <name evidence="4" type="ORF">SAMN05443636_0414</name>
</gene>
<dbReference type="InterPro" id="IPR036721">
    <property type="entry name" value="RCK_C_sf"/>
</dbReference>
<evidence type="ECO:0000259" key="3">
    <source>
        <dbReference type="PROSITE" id="PS51202"/>
    </source>
</evidence>
<dbReference type="GO" id="GO:0008324">
    <property type="term" value="F:monoatomic cation transmembrane transporter activity"/>
    <property type="evidence" value="ECO:0007669"/>
    <property type="project" value="InterPro"/>
</dbReference>
<evidence type="ECO:0000256" key="1">
    <source>
        <dbReference type="SAM" id="Phobius"/>
    </source>
</evidence>
<reference evidence="4 5" key="1">
    <citation type="submission" date="2016-11" db="EMBL/GenBank/DDBJ databases">
        <authorList>
            <person name="Jaros S."/>
            <person name="Januszkiewicz K."/>
            <person name="Wedrychowicz H."/>
        </authorList>
    </citation>
    <scope>NUCLEOTIDE SEQUENCE [LARGE SCALE GENOMIC DNA]</scope>
    <source>
        <strain evidence="4 5">DSM 9297</strain>
    </source>
</reference>
<organism evidence="4 5">
    <name type="scientific">Halobaculum gomorrense</name>
    <dbReference type="NCBI Taxonomy" id="43928"/>
    <lineage>
        <taxon>Archaea</taxon>
        <taxon>Methanobacteriati</taxon>
        <taxon>Methanobacteriota</taxon>
        <taxon>Stenosarchaea group</taxon>
        <taxon>Halobacteria</taxon>
        <taxon>Halobacteriales</taxon>
        <taxon>Haloferacaceae</taxon>
        <taxon>Halobaculum</taxon>
    </lineage>
</organism>